<accession>A0A9P4HZI9</accession>
<evidence type="ECO:0000256" key="3">
    <source>
        <dbReference type="SAM" id="Phobius"/>
    </source>
</evidence>
<feature type="compositionally biased region" description="Polar residues" evidence="2">
    <location>
        <begin position="34"/>
        <end position="54"/>
    </location>
</feature>
<feature type="compositionally biased region" description="Polar residues" evidence="2">
    <location>
        <begin position="11"/>
        <end position="26"/>
    </location>
</feature>
<feature type="compositionally biased region" description="Acidic residues" evidence="2">
    <location>
        <begin position="524"/>
        <end position="535"/>
    </location>
</feature>
<dbReference type="PANTHER" id="PTHR37402">
    <property type="entry name" value="GRAM DOMAIN-CONTAINING PROTEIN 4"/>
    <property type="match status" value="1"/>
</dbReference>
<dbReference type="EMBL" id="ML978712">
    <property type="protein sequence ID" value="KAF2090719.1"/>
    <property type="molecule type" value="Genomic_DNA"/>
</dbReference>
<feature type="compositionally biased region" description="Basic residues" evidence="2">
    <location>
        <begin position="62"/>
        <end position="78"/>
    </location>
</feature>
<feature type="compositionally biased region" description="Basic and acidic residues" evidence="2">
    <location>
        <begin position="1"/>
        <end position="10"/>
    </location>
</feature>
<dbReference type="PANTHER" id="PTHR37402:SF1">
    <property type="entry name" value="GRAM DOMAIN-CONTAINING PROTEIN 4"/>
    <property type="match status" value="1"/>
</dbReference>
<feature type="transmembrane region" description="Helical" evidence="3">
    <location>
        <begin position="321"/>
        <end position="348"/>
    </location>
</feature>
<evidence type="ECO:0000256" key="2">
    <source>
        <dbReference type="SAM" id="MobiDB-lite"/>
    </source>
</evidence>
<dbReference type="InterPro" id="IPR037847">
    <property type="entry name" value="GRAMDC4"/>
</dbReference>
<name>A0A9P4HZI9_9PEZI</name>
<proteinExistence type="predicted"/>
<dbReference type="OrthoDB" id="1708389at2759"/>
<dbReference type="AlphaFoldDB" id="A0A9P4HZI9"/>
<gene>
    <name evidence="4" type="ORF">K490DRAFT_34085</name>
</gene>
<dbReference type="Proteomes" id="UP000799776">
    <property type="component" value="Unassembled WGS sequence"/>
</dbReference>
<keyword evidence="3" id="KW-0472">Membrane</keyword>
<keyword evidence="3" id="KW-1133">Transmembrane helix</keyword>
<reference evidence="4" key="1">
    <citation type="journal article" date="2020" name="Stud. Mycol.">
        <title>101 Dothideomycetes genomes: a test case for predicting lifestyles and emergence of pathogens.</title>
        <authorList>
            <person name="Haridas S."/>
            <person name="Albert R."/>
            <person name="Binder M."/>
            <person name="Bloem J."/>
            <person name="Labutti K."/>
            <person name="Salamov A."/>
            <person name="Andreopoulos B."/>
            <person name="Baker S."/>
            <person name="Barry K."/>
            <person name="Bills G."/>
            <person name="Bluhm B."/>
            <person name="Cannon C."/>
            <person name="Castanera R."/>
            <person name="Culley D."/>
            <person name="Daum C."/>
            <person name="Ezra D."/>
            <person name="Gonzalez J."/>
            <person name="Henrissat B."/>
            <person name="Kuo A."/>
            <person name="Liang C."/>
            <person name="Lipzen A."/>
            <person name="Lutzoni F."/>
            <person name="Magnuson J."/>
            <person name="Mondo S."/>
            <person name="Nolan M."/>
            <person name="Ohm R."/>
            <person name="Pangilinan J."/>
            <person name="Park H.-J."/>
            <person name="Ramirez L."/>
            <person name="Alfaro M."/>
            <person name="Sun H."/>
            <person name="Tritt A."/>
            <person name="Yoshinaga Y."/>
            <person name="Zwiers L.-H."/>
            <person name="Turgeon B."/>
            <person name="Goodwin S."/>
            <person name="Spatafora J."/>
            <person name="Crous P."/>
            <person name="Grigoriev I."/>
        </authorList>
    </citation>
    <scope>NUCLEOTIDE SEQUENCE</scope>
    <source>
        <strain evidence="4">CBS 121410</strain>
    </source>
</reference>
<organism evidence="4 5">
    <name type="scientific">Saccharata proteae CBS 121410</name>
    <dbReference type="NCBI Taxonomy" id="1314787"/>
    <lineage>
        <taxon>Eukaryota</taxon>
        <taxon>Fungi</taxon>
        <taxon>Dikarya</taxon>
        <taxon>Ascomycota</taxon>
        <taxon>Pezizomycotina</taxon>
        <taxon>Dothideomycetes</taxon>
        <taxon>Dothideomycetes incertae sedis</taxon>
        <taxon>Botryosphaeriales</taxon>
        <taxon>Saccharataceae</taxon>
        <taxon>Saccharata</taxon>
    </lineage>
</organism>
<evidence type="ECO:0000313" key="5">
    <source>
        <dbReference type="Proteomes" id="UP000799776"/>
    </source>
</evidence>
<feature type="coiled-coil region" evidence="1">
    <location>
        <begin position="183"/>
        <end position="210"/>
    </location>
</feature>
<evidence type="ECO:0000313" key="4">
    <source>
        <dbReference type="EMBL" id="KAF2090719.1"/>
    </source>
</evidence>
<keyword evidence="3" id="KW-0812">Transmembrane</keyword>
<feature type="transmembrane region" description="Helical" evidence="3">
    <location>
        <begin position="430"/>
        <end position="461"/>
    </location>
</feature>
<feature type="region of interest" description="Disordered" evidence="2">
    <location>
        <begin position="1"/>
        <end position="85"/>
    </location>
</feature>
<evidence type="ECO:0000256" key="1">
    <source>
        <dbReference type="SAM" id="Coils"/>
    </source>
</evidence>
<dbReference type="GO" id="GO:0006915">
    <property type="term" value="P:apoptotic process"/>
    <property type="evidence" value="ECO:0007669"/>
    <property type="project" value="InterPro"/>
</dbReference>
<protein>
    <submittedName>
        <fullName evidence="4">Uncharacterized protein</fullName>
    </submittedName>
</protein>
<keyword evidence="1" id="KW-0175">Coiled coil</keyword>
<sequence>MEPGPKHTDIRPSSQDTDGTTIAASTSKDDNIIEPSTTKQSSRVGGSHESSPASPTWPLTKVRVRHAKEKAKRKAKKALRIDDTPEQIKANEDGLFDELENNPAFNPQTAFPDARPDSIQSAVRKTAVSLKHAGRSVVHPKTAVQRHAARKLATPDQPYLSVQEDRLLLEAQDRLVECEESSLSGNEDEAREWEDVIEDMEAKRESMRVAWTTSRFVHRVRVVPNPQEHIDYPHPSDFRIYDEEGNYVRTDWSKWWGSYVLFATQDATTRNMDVADEMPFNRDIFLEHFERALMASAPWQAYFLDLRKIWRWEEPYRTGRWFAIFIFLWLVDYVITFCLCYVIVIVLLNRYRPKSVESLRESHNRAMDQGASAYKISELISKHGRGKWLTPLIQSIGPRAQVQLSDLADFLEMLQNFYDWKFAEKTWSSLFVWAAATALGALTPTGYTMRMVQLVLILWFFTGRPVASYRPMYRHLVSPMAYVWWDIPTHAQWSFRYLRKKAQEVRHMALPDESNSLFKSTPADPDDDDDDDDDALSLLSYHTTPTVPRPVIPSLNFLAFRCHHHGVPGRLAVFAHGIRFTRLFPQREIWRRQFTELVEMRKVSTSSLSLARTKAGTSKQAGGTCGDGGFKMFREKQLEFLWRDGTVTVVERVRNRDEAFNSIVGFSGLQWQVLQPVAGTNERDAER</sequence>
<feature type="region of interest" description="Disordered" evidence="2">
    <location>
        <begin position="516"/>
        <end position="535"/>
    </location>
</feature>
<keyword evidence="5" id="KW-1185">Reference proteome</keyword>
<comment type="caution">
    <text evidence="4">The sequence shown here is derived from an EMBL/GenBank/DDBJ whole genome shotgun (WGS) entry which is preliminary data.</text>
</comment>